<evidence type="ECO:0000256" key="1">
    <source>
        <dbReference type="ARBA" id="ARBA00022448"/>
    </source>
</evidence>
<evidence type="ECO:0000256" key="3">
    <source>
        <dbReference type="ARBA" id="ARBA00022982"/>
    </source>
</evidence>
<keyword evidence="9" id="KW-1185">Reference proteome</keyword>
<dbReference type="PANTHER" id="PTHR36923">
    <property type="entry name" value="FERREDOXIN"/>
    <property type="match status" value="1"/>
</dbReference>
<evidence type="ECO:0000256" key="5">
    <source>
        <dbReference type="ARBA" id="ARBA00023014"/>
    </source>
</evidence>
<evidence type="ECO:0000256" key="4">
    <source>
        <dbReference type="ARBA" id="ARBA00023004"/>
    </source>
</evidence>
<proteinExistence type="predicted"/>
<dbReference type="SUPFAM" id="SSF54862">
    <property type="entry name" value="4Fe-4S ferredoxins"/>
    <property type="match status" value="1"/>
</dbReference>
<reference evidence="8 9" key="1">
    <citation type="submission" date="2024-05" db="EMBL/GenBank/DDBJ databases">
        <authorList>
            <person name="Liu Q."/>
            <person name="Xin Y.-H."/>
        </authorList>
    </citation>
    <scope>NUCLEOTIDE SEQUENCE [LARGE SCALE GENOMIC DNA]</scope>
    <source>
        <strain evidence="8 9">CGMCC 1.10181</strain>
    </source>
</reference>
<keyword evidence="2 6" id="KW-0479">Metal-binding</keyword>
<evidence type="ECO:0000313" key="9">
    <source>
        <dbReference type="Proteomes" id="UP001419910"/>
    </source>
</evidence>
<feature type="domain" description="4Fe-4S ferredoxin-type" evidence="7">
    <location>
        <begin position="1"/>
        <end position="29"/>
    </location>
</feature>
<comment type="caution">
    <text evidence="8">The sequence shown here is derived from an EMBL/GenBank/DDBJ whole genome shotgun (WGS) entry which is preliminary data.</text>
</comment>
<evidence type="ECO:0000256" key="2">
    <source>
        <dbReference type="ARBA" id="ARBA00022723"/>
    </source>
</evidence>
<dbReference type="Gene3D" id="3.30.70.20">
    <property type="match status" value="1"/>
</dbReference>
<keyword evidence="3 6" id="KW-0249">Electron transport</keyword>
<comment type="function">
    <text evidence="6">Ferredoxins are iron-sulfur proteins that transfer electrons in a wide variety of metabolic reactions.</text>
</comment>
<dbReference type="InterPro" id="IPR001080">
    <property type="entry name" value="3Fe4S_ferredoxin"/>
</dbReference>
<dbReference type="PROSITE" id="PS51379">
    <property type="entry name" value="4FE4S_FER_2"/>
    <property type="match status" value="1"/>
</dbReference>
<dbReference type="Proteomes" id="UP001419910">
    <property type="component" value="Unassembled WGS sequence"/>
</dbReference>
<name>A0ABU9XY70_9SPHN</name>
<evidence type="ECO:0000259" key="7">
    <source>
        <dbReference type="PROSITE" id="PS51379"/>
    </source>
</evidence>
<keyword evidence="1 6" id="KW-0813">Transport</keyword>
<dbReference type="Pfam" id="PF13459">
    <property type="entry name" value="Fer4_15"/>
    <property type="match status" value="1"/>
</dbReference>
<dbReference type="InterPro" id="IPR017896">
    <property type="entry name" value="4Fe4S_Fe-S-bd"/>
</dbReference>
<dbReference type="PANTHER" id="PTHR36923:SF3">
    <property type="entry name" value="FERREDOXIN"/>
    <property type="match status" value="1"/>
</dbReference>
<dbReference type="InterPro" id="IPR051269">
    <property type="entry name" value="Fe-S_cluster_ET"/>
</dbReference>
<protein>
    <recommendedName>
        <fullName evidence="6">Ferredoxin</fullName>
    </recommendedName>
</protein>
<keyword evidence="4 6" id="KW-0408">Iron</keyword>
<dbReference type="RefSeq" id="WP_343890466.1">
    <property type="nucleotide sequence ID" value="NZ_BAAAEH010000035.1"/>
</dbReference>
<sequence length="68" mass="7131">MKVRIDTDLCAGFGICVGIAPEIFKLHEDGYATVLVDEVPPELEDLVGRAANQCPAQAISLSGDSLTG</sequence>
<evidence type="ECO:0000313" key="8">
    <source>
        <dbReference type="EMBL" id="MEN2788463.1"/>
    </source>
</evidence>
<accession>A0ABU9XY70</accession>
<dbReference type="EMBL" id="JBDIME010000002">
    <property type="protein sequence ID" value="MEN2788463.1"/>
    <property type="molecule type" value="Genomic_DNA"/>
</dbReference>
<dbReference type="PRINTS" id="PR00352">
    <property type="entry name" value="3FE4SFRDOXIN"/>
</dbReference>
<evidence type="ECO:0000256" key="6">
    <source>
        <dbReference type="RuleBase" id="RU368020"/>
    </source>
</evidence>
<keyword evidence="5 6" id="KW-0411">Iron-sulfur</keyword>
<gene>
    <name evidence="8" type="ORF">ABC974_02405</name>
</gene>
<organism evidence="8 9">
    <name type="scientific">Sphingomonas oligophenolica</name>
    <dbReference type="NCBI Taxonomy" id="301154"/>
    <lineage>
        <taxon>Bacteria</taxon>
        <taxon>Pseudomonadati</taxon>
        <taxon>Pseudomonadota</taxon>
        <taxon>Alphaproteobacteria</taxon>
        <taxon>Sphingomonadales</taxon>
        <taxon>Sphingomonadaceae</taxon>
        <taxon>Sphingomonas</taxon>
    </lineage>
</organism>